<dbReference type="EMBL" id="JAOTMY010000001">
    <property type="protein sequence ID" value="MCY3086763.1"/>
    <property type="molecule type" value="Genomic_DNA"/>
</dbReference>
<evidence type="ECO:0000313" key="1">
    <source>
        <dbReference type="EMBL" id="MCY3086763.1"/>
    </source>
</evidence>
<sequence length="79" mass="9208">MNLAEIEVPDKNLVYACITSEIPYIFQGIGRQQAAKYVNAMYHNPEFSDGVIKPTQRTTVVIISRFVDYLRYMDEQKFK</sequence>
<name>A0A1E9PGC3_9LACT</name>
<dbReference type="AlphaFoldDB" id="A0A1E9PGC3"/>
<protein>
    <submittedName>
        <fullName evidence="1">Uncharacterized protein</fullName>
    </submittedName>
</protein>
<keyword evidence="3" id="KW-1185">Reference proteome</keyword>
<evidence type="ECO:0000313" key="3">
    <source>
        <dbReference type="Proteomes" id="UP000250354"/>
    </source>
</evidence>
<accession>A0A9Q4DDT8</accession>
<evidence type="ECO:0000313" key="4">
    <source>
        <dbReference type="Proteomes" id="UP001069047"/>
    </source>
</evidence>
<dbReference type="Proteomes" id="UP000250354">
    <property type="component" value="Chromosome"/>
</dbReference>
<dbReference type="RefSeq" id="WP_070559459.1">
    <property type="nucleotide sequence ID" value="NZ_CAJHLJ010000013.1"/>
</dbReference>
<gene>
    <name evidence="2" type="ORF">DBT44_0001635</name>
    <name evidence="1" type="ORF">ODY61_01385</name>
</gene>
<reference evidence="2 3" key="1">
    <citation type="journal article" date="2020" name="J. Bacteriol.">
        <title>Aerococcus urinae Isolated from Women with Lower Urinary Tract Symptoms: In Vitro Aggregation and Genome Analysis.</title>
        <authorList>
            <person name="Hilt E.E."/>
            <person name="Putonti C."/>
            <person name="Thomas-White K."/>
            <person name="Lewis A.L."/>
            <person name="Visick K.L."/>
            <person name="Gilbert N.M."/>
            <person name="Wolfe A.J."/>
        </authorList>
    </citation>
    <scope>NUCLEOTIDE SEQUENCE [LARGE SCALE GENOMIC DNA]</scope>
    <source>
        <strain evidence="2 3">UMB1016</strain>
    </source>
</reference>
<accession>A0A1E9PGC3</accession>
<organism evidence="1 4">
    <name type="scientific">Aerococcus mictus</name>
    <dbReference type="NCBI Taxonomy" id="2976810"/>
    <lineage>
        <taxon>Bacteria</taxon>
        <taxon>Bacillati</taxon>
        <taxon>Bacillota</taxon>
        <taxon>Bacilli</taxon>
        <taxon>Lactobacillales</taxon>
        <taxon>Aerococcaceae</taxon>
        <taxon>Aerococcus</taxon>
    </lineage>
</organism>
<proteinExistence type="predicted"/>
<dbReference type="Proteomes" id="UP001069047">
    <property type="component" value="Unassembled WGS sequence"/>
</dbReference>
<dbReference type="EMBL" id="CP145132">
    <property type="protein sequence ID" value="WWC55027.1"/>
    <property type="molecule type" value="Genomic_DNA"/>
</dbReference>
<reference evidence="1" key="2">
    <citation type="submission" date="2022-09" db="EMBL/GenBank/DDBJ databases">
        <title>Aerococcus urinae taxonomy study.</title>
        <authorList>
            <person name="Christensen J."/>
            <person name="Senneby E."/>
        </authorList>
    </citation>
    <scope>NUCLEOTIDE SEQUENCE</scope>
    <source>
        <strain evidence="1">LUND-41-B12</strain>
    </source>
</reference>
<reference evidence="2" key="3">
    <citation type="submission" date="2024-02" db="EMBL/GenBank/DDBJ databases">
        <authorList>
            <person name="Choi B."/>
        </authorList>
    </citation>
    <scope>NUCLEOTIDE SEQUENCE</scope>
    <source>
        <strain evidence="2">UMB1016</strain>
    </source>
</reference>
<evidence type="ECO:0000313" key="2">
    <source>
        <dbReference type="EMBL" id="WWC55027.1"/>
    </source>
</evidence>